<gene>
    <name evidence="4" type="ORF">S03H2_52796</name>
</gene>
<proteinExistence type="predicted"/>
<sequence>MAEIAERPKPLGATAKDIGRRFLRHESAVLGVVLIAIIAGMAGVTKGLTLGRANMTNILLQSSMRGVAAVGQAFVMLTAGIDLSIGGVGLMTGILGATLMTTDMTLNIVGYAF</sequence>
<accession>X1HFA9</accession>
<evidence type="ECO:0000256" key="1">
    <source>
        <dbReference type="ARBA" id="ARBA00022448"/>
    </source>
</evidence>
<keyword evidence="2" id="KW-0997">Cell inner membrane</keyword>
<keyword evidence="1" id="KW-0813">Transport</keyword>
<reference evidence="4" key="1">
    <citation type="journal article" date="2014" name="Front. Microbiol.">
        <title>High frequency of phylogenetically diverse reductive dehalogenase-homologous genes in deep subseafloor sedimentary metagenomes.</title>
        <authorList>
            <person name="Kawai M."/>
            <person name="Futagami T."/>
            <person name="Toyoda A."/>
            <person name="Takaki Y."/>
            <person name="Nishi S."/>
            <person name="Hori S."/>
            <person name="Arai W."/>
            <person name="Tsubouchi T."/>
            <person name="Morono Y."/>
            <person name="Uchiyama I."/>
            <person name="Ito T."/>
            <person name="Fujiyama A."/>
            <person name="Inagaki F."/>
            <person name="Takami H."/>
        </authorList>
    </citation>
    <scope>NUCLEOTIDE SEQUENCE</scope>
    <source>
        <strain evidence="4">Expedition CK06-06</strain>
    </source>
</reference>
<keyword evidence="3" id="KW-1133">Transmembrane helix</keyword>
<feature type="transmembrane region" description="Helical" evidence="3">
    <location>
        <begin position="28"/>
        <end position="49"/>
    </location>
</feature>
<keyword evidence="3" id="KW-0812">Transmembrane</keyword>
<comment type="caution">
    <text evidence="4">The sequence shown here is derived from an EMBL/GenBank/DDBJ whole genome shotgun (WGS) entry which is preliminary data.</text>
</comment>
<evidence type="ECO:0008006" key="5">
    <source>
        <dbReference type="Google" id="ProtNLM"/>
    </source>
</evidence>
<dbReference type="GO" id="GO:0005886">
    <property type="term" value="C:plasma membrane"/>
    <property type="evidence" value="ECO:0007669"/>
    <property type="project" value="TreeGrafter"/>
</dbReference>
<feature type="transmembrane region" description="Helical" evidence="3">
    <location>
        <begin position="69"/>
        <end position="95"/>
    </location>
</feature>
<organism evidence="4">
    <name type="scientific">marine sediment metagenome</name>
    <dbReference type="NCBI Taxonomy" id="412755"/>
    <lineage>
        <taxon>unclassified sequences</taxon>
        <taxon>metagenomes</taxon>
        <taxon>ecological metagenomes</taxon>
    </lineage>
</organism>
<dbReference type="PANTHER" id="PTHR32196">
    <property type="entry name" value="ABC TRANSPORTER PERMEASE PROTEIN YPHD-RELATED-RELATED"/>
    <property type="match status" value="1"/>
</dbReference>
<name>X1HFA9_9ZZZZ</name>
<dbReference type="PANTHER" id="PTHR32196:SF21">
    <property type="entry name" value="ABC TRANSPORTER PERMEASE PROTEIN YPHD-RELATED"/>
    <property type="match status" value="1"/>
</dbReference>
<dbReference type="AlphaFoldDB" id="X1HFA9"/>
<evidence type="ECO:0000256" key="3">
    <source>
        <dbReference type="SAM" id="Phobius"/>
    </source>
</evidence>
<protein>
    <recommendedName>
        <fullName evidence="5">ABC transporter permease</fullName>
    </recommendedName>
</protein>
<evidence type="ECO:0000256" key="2">
    <source>
        <dbReference type="ARBA" id="ARBA00022519"/>
    </source>
</evidence>
<evidence type="ECO:0000313" key="4">
    <source>
        <dbReference type="EMBL" id="GAH68901.1"/>
    </source>
</evidence>
<keyword evidence="2" id="KW-1003">Cell membrane</keyword>
<dbReference type="EMBL" id="BARU01033567">
    <property type="protein sequence ID" value="GAH68901.1"/>
    <property type="molecule type" value="Genomic_DNA"/>
</dbReference>
<keyword evidence="3" id="KW-0472">Membrane</keyword>